<keyword evidence="2" id="KW-0732">Signal</keyword>
<organism evidence="3 4">
    <name type="scientific">Owenweeksia hongkongensis (strain DSM 17368 / CIP 108786 / JCM 12287 / NRRL B-23963 / UST20020801)</name>
    <dbReference type="NCBI Taxonomy" id="926562"/>
    <lineage>
        <taxon>Bacteria</taxon>
        <taxon>Pseudomonadati</taxon>
        <taxon>Bacteroidota</taxon>
        <taxon>Flavobacteriia</taxon>
        <taxon>Flavobacteriales</taxon>
        <taxon>Owenweeksiaceae</taxon>
        <taxon>Owenweeksia</taxon>
    </lineage>
</organism>
<evidence type="ECO:0008006" key="5">
    <source>
        <dbReference type="Google" id="ProtNLM"/>
    </source>
</evidence>
<dbReference type="InterPro" id="IPR036412">
    <property type="entry name" value="HAD-like_sf"/>
</dbReference>
<feature type="chain" id="PRO_5003515459" description="Phosphoserine phosphatase" evidence="2">
    <location>
        <begin position="24"/>
        <end position="346"/>
    </location>
</feature>
<protein>
    <recommendedName>
        <fullName evidence="5">Phosphoserine phosphatase</fullName>
    </recommendedName>
</protein>
<accession>G8R555</accession>
<dbReference type="EMBL" id="CP003156">
    <property type="protein sequence ID" value="AEV31066.1"/>
    <property type="molecule type" value="Genomic_DNA"/>
</dbReference>
<reference evidence="3 4" key="1">
    <citation type="journal article" date="2012" name="Stand. Genomic Sci.">
        <title>Genome sequence of the orange-pigmented seawater bacterium Owenweeksia hongkongensis type strain (UST20020801(T)).</title>
        <authorList>
            <person name="Riedel T."/>
            <person name="Held B."/>
            <person name="Nolan M."/>
            <person name="Lucas S."/>
            <person name="Lapidus A."/>
            <person name="Tice H."/>
            <person name="Del Rio T.G."/>
            <person name="Cheng J.F."/>
            <person name="Han C."/>
            <person name="Tapia R."/>
            <person name="Goodwin L.A."/>
            <person name="Pitluck S."/>
            <person name="Liolios K."/>
            <person name="Mavromatis K."/>
            <person name="Pagani I."/>
            <person name="Ivanova N."/>
            <person name="Mikhailova N."/>
            <person name="Pati A."/>
            <person name="Chen A."/>
            <person name="Palaniappan K."/>
            <person name="Rohde M."/>
            <person name="Tindall B.J."/>
            <person name="Detter J.C."/>
            <person name="Goker M."/>
            <person name="Woyke T."/>
            <person name="Bristow J."/>
            <person name="Eisen J.A."/>
            <person name="Markowitz V."/>
            <person name="Hugenholtz P."/>
            <person name="Klenk H.P."/>
            <person name="Kyrpides N.C."/>
        </authorList>
    </citation>
    <scope>NUCLEOTIDE SEQUENCE</scope>
    <source>
        <strain evidence="4">DSM 17368 / JCM 12287 / NRRL B-23963</strain>
    </source>
</reference>
<dbReference type="InterPro" id="IPR023214">
    <property type="entry name" value="HAD_sf"/>
</dbReference>
<dbReference type="Pfam" id="PF12710">
    <property type="entry name" value="HAD"/>
    <property type="match status" value="1"/>
</dbReference>
<dbReference type="STRING" id="926562.Oweho_0042"/>
<dbReference type="Proteomes" id="UP000005631">
    <property type="component" value="Chromosome"/>
</dbReference>
<keyword evidence="4" id="KW-1185">Reference proteome</keyword>
<dbReference type="RefSeq" id="WP_014200427.1">
    <property type="nucleotide sequence ID" value="NC_016599.1"/>
</dbReference>
<dbReference type="eggNOG" id="COG0560">
    <property type="taxonomic scope" value="Bacteria"/>
</dbReference>
<name>G8R555_OWEHD</name>
<proteinExistence type="predicted"/>
<feature type="signal peptide" evidence="2">
    <location>
        <begin position="1"/>
        <end position="23"/>
    </location>
</feature>
<feature type="region of interest" description="Disordered" evidence="1">
    <location>
        <begin position="21"/>
        <end position="44"/>
    </location>
</feature>
<dbReference type="KEGG" id="oho:Oweho_0042"/>
<dbReference type="SUPFAM" id="SSF56784">
    <property type="entry name" value="HAD-like"/>
    <property type="match status" value="1"/>
</dbReference>
<dbReference type="OrthoDB" id="9799365at2"/>
<evidence type="ECO:0000313" key="3">
    <source>
        <dbReference type="EMBL" id="AEV31066.1"/>
    </source>
</evidence>
<evidence type="ECO:0000256" key="1">
    <source>
        <dbReference type="SAM" id="MobiDB-lite"/>
    </source>
</evidence>
<sequence length="346" mass="38944">MKKNILSCALVFALLTNCTPSKEDNTHAQPDTPLKQEQAADPLSSWNEGATKKAIIDFVEKTTTEGSTDFVEVKNRIATFDNDGNLWSEQPLYFQLIFAMDRIKGMAEGHPEWKNEEPYKSILEGNVEKALAGGTKSILALVMASHAGMTTDEFNQEVNDWLATAKHPKTGKPFNEMIYQPMVELLDYLRANDYKTFIVSGGGVDFMRAWVEEAYGIPPHQVIGSSNKVKYEVSEDGTPTLIKQAELNFIDDKEGKPVGIHQYIGMRPVFASGNSDGDYQMLEYTMAGNGPRFGLLLHHTDSIREFAYDRESHIGQLNKGLDDAEKMGWTVIDMKKDWKKVYHFEK</sequence>
<gene>
    <name evidence="3" type="ordered locus">Oweho_0042</name>
</gene>
<evidence type="ECO:0000256" key="2">
    <source>
        <dbReference type="SAM" id="SignalP"/>
    </source>
</evidence>
<dbReference type="AlphaFoldDB" id="G8R555"/>
<dbReference type="Gene3D" id="3.40.50.1000">
    <property type="entry name" value="HAD superfamily/HAD-like"/>
    <property type="match status" value="1"/>
</dbReference>
<dbReference type="PATRIC" id="fig|926562.3.peg.40"/>
<evidence type="ECO:0000313" key="4">
    <source>
        <dbReference type="Proteomes" id="UP000005631"/>
    </source>
</evidence>
<dbReference type="CDD" id="cd01427">
    <property type="entry name" value="HAD_like"/>
    <property type="match status" value="1"/>
</dbReference>
<dbReference type="HOGENOM" id="CLU_052514_0_0_10"/>